<evidence type="ECO:0000313" key="1">
    <source>
        <dbReference type="EMBL" id="QKZ05473.1"/>
    </source>
</evidence>
<accession>A0A7D5D8G0</accession>
<dbReference type="AlphaFoldDB" id="A0A7D5D8G0"/>
<reference evidence="1 2" key="1">
    <citation type="submission" date="2020-06" db="EMBL/GenBank/DDBJ databases">
        <title>Pseudomonas eucalypticola sp. nov., an endophyte of Eucalyptus dunnii leaves with biocontrol ability of eucalyptus leaf blight.</title>
        <authorList>
            <person name="Liu Y."/>
            <person name="Song Z."/>
            <person name="Zeng H."/>
            <person name="Lu M."/>
            <person name="Wang X."/>
            <person name="Lian X."/>
            <person name="Zhang Q."/>
        </authorList>
    </citation>
    <scope>NUCLEOTIDE SEQUENCE [LARGE SCALE GENOMIC DNA]</scope>
    <source>
        <strain evidence="1 2">NP-1</strain>
    </source>
</reference>
<gene>
    <name evidence="1" type="ORF">HWQ56_17380</name>
</gene>
<dbReference type="Proteomes" id="UP000509568">
    <property type="component" value="Chromosome"/>
</dbReference>
<dbReference type="KEGG" id="pez:HWQ56_17380"/>
<dbReference type="RefSeq" id="WP_158157282.1">
    <property type="nucleotide sequence ID" value="NZ_CP056030.1"/>
</dbReference>
<dbReference type="EMBL" id="CP056030">
    <property type="protein sequence ID" value="QKZ05473.1"/>
    <property type="molecule type" value="Genomic_DNA"/>
</dbReference>
<sequence>MANVKLLAGDFLQGEAHYQDGFLNLRTPLTPWPGLNLPVEAIDSVEAVGGDAQVTFILALKDGRKMSALTDAATFDRLKRHHVA</sequence>
<evidence type="ECO:0000313" key="2">
    <source>
        <dbReference type="Proteomes" id="UP000509568"/>
    </source>
</evidence>
<keyword evidence="2" id="KW-1185">Reference proteome</keyword>
<protein>
    <submittedName>
        <fullName evidence="1">Uncharacterized protein</fullName>
    </submittedName>
</protein>
<organism evidence="1 2">
    <name type="scientific">Pseudomonas eucalypticola</name>
    <dbReference type="NCBI Taxonomy" id="2599595"/>
    <lineage>
        <taxon>Bacteria</taxon>
        <taxon>Pseudomonadati</taxon>
        <taxon>Pseudomonadota</taxon>
        <taxon>Gammaproteobacteria</taxon>
        <taxon>Pseudomonadales</taxon>
        <taxon>Pseudomonadaceae</taxon>
        <taxon>Pseudomonas</taxon>
    </lineage>
</organism>
<proteinExistence type="predicted"/>
<name>A0A7D5D8G0_9PSED</name>